<gene>
    <name evidence="2" type="ORF">A3835_08610</name>
</gene>
<feature type="coiled-coil region" evidence="1">
    <location>
        <begin position="45"/>
        <end position="114"/>
    </location>
</feature>
<proteinExistence type="predicted"/>
<reference evidence="2 3" key="1">
    <citation type="journal article" date="2017" name="Gene Rep">
        <title>The ribosomal RNA operon (rrn) of Campylobacter concisus supports molecular typing to genomospecies level.</title>
        <authorList>
            <person name="Huq M."/>
            <person name="Van T.T.H."/>
            <person name="Gurtler V."/>
            <person name="Elshagmani E."/>
            <person name="Allemailem K.S."/>
            <person name="Smooker P.M."/>
            <person name="Istivan T.S."/>
        </authorList>
    </citation>
    <scope>NUCLEOTIDE SEQUENCE [LARGE SCALE GENOMIC DNA]</scope>
    <source>
        <strain evidence="2 3">RCH 26</strain>
    </source>
</reference>
<protein>
    <submittedName>
        <fullName evidence="2">Uncharacterized protein</fullName>
    </submittedName>
</protein>
<dbReference type="EMBL" id="LVWL01000023">
    <property type="protein sequence ID" value="ORI06414.1"/>
    <property type="molecule type" value="Genomic_DNA"/>
</dbReference>
<evidence type="ECO:0000256" key="1">
    <source>
        <dbReference type="SAM" id="Coils"/>
    </source>
</evidence>
<comment type="caution">
    <text evidence="2">The sequence shown here is derived from an EMBL/GenBank/DDBJ whole genome shotgun (WGS) entry which is preliminary data.</text>
</comment>
<evidence type="ECO:0000313" key="3">
    <source>
        <dbReference type="Proteomes" id="UP000192671"/>
    </source>
</evidence>
<name>A0A1X0U148_9BACT</name>
<organism evidence="2 3">
    <name type="scientific">Campylobacter concisus</name>
    <dbReference type="NCBI Taxonomy" id="199"/>
    <lineage>
        <taxon>Bacteria</taxon>
        <taxon>Pseudomonadati</taxon>
        <taxon>Campylobacterota</taxon>
        <taxon>Epsilonproteobacteria</taxon>
        <taxon>Campylobacterales</taxon>
        <taxon>Campylobacteraceae</taxon>
        <taxon>Campylobacter</taxon>
    </lineage>
</organism>
<evidence type="ECO:0000313" key="2">
    <source>
        <dbReference type="EMBL" id="ORI06414.1"/>
    </source>
</evidence>
<dbReference type="AlphaFoldDB" id="A0A1X0U148"/>
<dbReference type="Proteomes" id="UP000192671">
    <property type="component" value="Unassembled WGS sequence"/>
</dbReference>
<accession>A0A1X0U148</accession>
<sequence>MLILTNPNQTPSKEKYNKLIKMTAGNVELTDEVLYCVGYDVYCSNIVALKEIESKQETIRELKAKVTELSNELKQKSEKLGEMVSDYVTALDEIDELKRENEELKSKLALLKRSKK</sequence>
<keyword evidence="1" id="KW-0175">Coiled coil</keyword>